<sequence>MSSSSCKLYLDNYPNYYSPGDTIVGRVSCFFNSPKSIQGIRLKLSGKERTEWTSRRGKHSSTYTGKNSLLLVQHTLVGEGDLPKGRHEYSFSLTLPTNLPGTYSGKYGSISYSLKATVDRPYKFDYKDKKAFNVVAPINFNDIKETLQLGPVAYCDEEVPNCFCCANGSVSMNVHLLKEAFVVGEIVPIRIEINNMSNVNVQTVEVKMAMDIISTASKLWTESKTEHELIATCRSGGVGAHGNRIYDLQMEIPGSTVVPNFRFATLFEESTKIEVTAVVAGCNSNLGVEFKVTLGHIPIVDGQQNYSIITEQFPAATAIPDTWVPTAPS</sequence>
<evidence type="ECO:0000259" key="3">
    <source>
        <dbReference type="SMART" id="SM01017"/>
    </source>
</evidence>
<evidence type="ECO:0000256" key="2">
    <source>
        <dbReference type="ARBA" id="ARBA00022606"/>
    </source>
</evidence>
<dbReference type="EMBL" id="JAPWTJ010001971">
    <property type="protein sequence ID" value="KAJ8968528.1"/>
    <property type="molecule type" value="Genomic_DNA"/>
</dbReference>
<proteinExistence type="inferred from homology"/>
<name>A0ABQ9IXK0_9CUCU</name>
<feature type="domain" description="Arrestin C-terminal-like" evidence="3">
    <location>
        <begin position="166"/>
        <end position="299"/>
    </location>
</feature>
<organism evidence="4 5">
    <name type="scientific">Molorchus minor</name>
    <dbReference type="NCBI Taxonomy" id="1323400"/>
    <lineage>
        <taxon>Eukaryota</taxon>
        <taxon>Metazoa</taxon>
        <taxon>Ecdysozoa</taxon>
        <taxon>Arthropoda</taxon>
        <taxon>Hexapoda</taxon>
        <taxon>Insecta</taxon>
        <taxon>Pterygota</taxon>
        <taxon>Neoptera</taxon>
        <taxon>Endopterygota</taxon>
        <taxon>Coleoptera</taxon>
        <taxon>Polyphaga</taxon>
        <taxon>Cucujiformia</taxon>
        <taxon>Chrysomeloidea</taxon>
        <taxon>Cerambycidae</taxon>
        <taxon>Lamiinae</taxon>
        <taxon>Monochamini</taxon>
        <taxon>Molorchus</taxon>
    </lineage>
</organism>
<dbReference type="Gene3D" id="2.60.40.640">
    <property type="match status" value="2"/>
</dbReference>
<accession>A0ABQ9IXK0</accession>
<keyword evidence="5" id="KW-1185">Reference proteome</keyword>
<evidence type="ECO:0000256" key="1">
    <source>
        <dbReference type="ARBA" id="ARBA00005298"/>
    </source>
</evidence>
<dbReference type="InterPro" id="IPR050357">
    <property type="entry name" value="Arrestin_domain-protein"/>
</dbReference>
<reference evidence="4" key="1">
    <citation type="journal article" date="2023" name="Insect Mol. Biol.">
        <title>Genome sequencing provides insights into the evolution of gene families encoding plant cell wall-degrading enzymes in longhorned beetles.</title>
        <authorList>
            <person name="Shin N.R."/>
            <person name="Okamura Y."/>
            <person name="Kirsch R."/>
            <person name="Pauchet Y."/>
        </authorList>
    </citation>
    <scope>NUCLEOTIDE SEQUENCE</scope>
    <source>
        <strain evidence="4">MMC_N1</strain>
    </source>
</reference>
<evidence type="ECO:0000313" key="5">
    <source>
        <dbReference type="Proteomes" id="UP001162164"/>
    </source>
</evidence>
<dbReference type="InterPro" id="IPR011021">
    <property type="entry name" value="Arrestin-like_N"/>
</dbReference>
<dbReference type="PANTHER" id="PTHR11188">
    <property type="entry name" value="ARRESTIN DOMAIN CONTAINING PROTEIN"/>
    <property type="match status" value="1"/>
</dbReference>
<comment type="caution">
    <text evidence="4">The sequence shown here is derived from an EMBL/GenBank/DDBJ whole genome shotgun (WGS) entry which is preliminary data.</text>
</comment>
<protein>
    <recommendedName>
        <fullName evidence="3">Arrestin C-terminal-like domain-containing protein</fullName>
    </recommendedName>
</protein>
<dbReference type="Pfam" id="PF02752">
    <property type="entry name" value="Arrestin_C"/>
    <property type="match status" value="1"/>
</dbReference>
<dbReference type="SUPFAM" id="SSF81296">
    <property type="entry name" value="E set domains"/>
    <property type="match status" value="2"/>
</dbReference>
<dbReference type="Proteomes" id="UP001162164">
    <property type="component" value="Unassembled WGS sequence"/>
</dbReference>
<dbReference type="Pfam" id="PF00339">
    <property type="entry name" value="Arrestin_N"/>
    <property type="match status" value="1"/>
</dbReference>
<gene>
    <name evidence="4" type="ORF">NQ317_001723</name>
</gene>
<dbReference type="SMART" id="SM01017">
    <property type="entry name" value="Arrestin_C"/>
    <property type="match status" value="1"/>
</dbReference>
<keyword evidence="2" id="KW-0716">Sensory transduction</keyword>
<dbReference type="InterPro" id="IPR014752">
    <property type="entry name" value="Arrestin-like_C"/>
</dbReference>
<dbReference type="InterPro" id="IPR014756">
    <property type="entry name" value="Ig_E-set"/>
</dbReference>
<evidence type="ECO:0000313" key="4">
    <source>
        <dbReference type="EMBL" id="KAJ8968528.1"/>
    </source>
</evidence>
<comment type="similarity">
    <text evidence="1">Belongs to the arrestin family.</text>
</comment>
<dbReference type="InterPro" id="IPR011022">
    <property type="entry name" value="Arrestin_C-like"/>
</dbReference>
<dbReference type="PANTHER" id="PTHR11188:SF176">
    <property type="entry name" value="ARRESTIN DOMAIN-CONTAINING PROTEIN 1"/>
    <property type="match status" value="1"/>
</dbReference>